<feature type="compositionally biased region" description="Polar residues" evidence="2">
    <location>
        <begin position="415"/>
        <end position="441"/>
    </location>
</feature>
<feature type="region of interest" description="Disordered" evidence="2">
    <location>
        <begin position="259"/>
        <end position="278"/>
    </location>
</feature>
<feature type="compositionally biased region" description="Low complexity" evidence="2">
    <location>
        <begin position="403"/>
        <end position="414"/>
    </location>
</feature>
<feature type="region of interest" description="Disordered" evidence="2">
    <location>
        <begin position="284"/>
        <end position="493"/>
    </location>
</feature>
<feature type="non-terminal residue" evidence="3">
    <location>
        <position position="1"/>
    </location>
</feature>
<sequence length="530" mass="55953">CGRDGIEAATAATAAVRVEAEAKCRELAQRIESLPVPGRWTQDLEAKIDSLVHASLNDDLRCLERRLLAQFSNRHSEVLEAAQQMAAELKAEVNMQLEAVQAGRILQPAHREGSEGSGPCLGGRKEDLESRLRIAEADLRRAMRDVDSMERAYAGPIQQLEQRIVSLEACKAPAMPAQEQRIHRLEADLVKLFQRLGSASPSVGVQDPSARRGITIDSSRPHSTPSVLGGADSDMEAAVAGPSVLEHTLRPADLAANIAAGEPQKPARVETEKAKPTELAQSLKAPCGSVGMPPAPPSPTSPLPNRPVVPFQPPSRRPSRLAVPGPGTRRNTCAAQVPVRADMPPAASSGDIQASNDGPQDGASRDLWDQLLDPGQKTILKGHADGHESAESPAKVEGEVEEAAAPHPSLASASGDQAASNSSSPTLGSANLSEILRSTSALAEHLSGSSQGSHGHTTPHAVEGVGQVEVTRERSSSGSSSGGERRPQLDQRQALEALVRDVAAEPVCAFSTNVSEADEFRSEDELDLPM</sequence>
<evidence type="ECO:0000256" key="1">
    <source>
        <dbReference type="SAM" id="Coils"/>
    </source>
</evidence>
<gene>
    <name evidence="3" type="ORF">SPIL2461_LOCUS7241</name>
</gene>
<feature type="compositionally biased region" description="Basic and acidic residues" evidence="2">
    <location>
        <begin position="382"/>
        <end position="398"/>
    </location>
</feature>
<evidence type="ECO:0000256" key="2">
    <source>
        <dbReference type="SAM" id="MobiDB-lite"/>
    </source>
</evidence>
<protein>
    <submittedName>
        <fullName evidence="3">Uncharacterized protein</fullName>
    </submittedName>
</protein>
<dbReference type="EMBL" id="CAJNIZ010011148">
    <property type="protein sequence ID" value="CAE7315544.1"/>
    <property type="molecule type" value="Genomic_DNA"/>
</dbReference>
<evidence type="ECO:0000313" key="4">
    <source>
        <dbReference type="Proteomes" id="UP000649617"/>
    </source>
</evidence>
<reference evidence="3" key="1">
    <citation type="submission" date="2021-02" db="EMBL/GenBank/DDBJ databases">
        <authorList>
            <person name="Dougan E. K."/>
            <person name="Rhodes N."/>
            <person name="Thang M."/>
            <person name="Chan C."/>
        </authorList>
    </citation>
    <scope>NUCLEOTIDE SEQUENCE</scope>
</reference>
<dbReference type="AlphaFoldDB" id="A0A812NJ73"/>
<dbReference type="Proteomes" id="UP000649617">
    <property type="component" value="Unassembled WGS sequence"/>
</dbReference>
<dbReference type="OrthoDB" id="422084at2759"/>
<keyword evidence="4" id="KW-1185">Reference proteome</keyword>
<feature type="compositionally biased region" description="Pro residues" evidence="2">
    <location>
        <begin position="293"/>
        <end position="316"/>
    </location>
</feature>
<organism evidence="3 4">
    <name type="scientific">Symbiodinium pilosum</name>
    <name type="common">Dinoflagellate</name>
    <dbReference type="NCBI Taxonomy" id="2952"/>
    <lineage>
        <taxon>Eukaryota</taxon>
        <taxon>Sar</taxon>
        <taxon>Alveolata</taxon>
        <taxon>Dinophyceae</taxon>
        <taxon>Suessiales</taxon>
        <taxon>Symbiodiniaceae</taxon>
        <taxon>Symbiodinium</taxon>
    </lineage>
</organism>
<keyword evidence="1" id="KW-0175">Coiled coil</keyword>
<feature type="compositionally biased region" description="Polar residues" evidence="2">
    <location>
        <begin position="216"/>
        <end position="226"/>
    </location>
</feature>
<feature type="coiled-coil region" evidence="1">
    <location>
        <begin position="125"/>
        <end position="152"/>
    </location>
</feature>
<evidence type="ECO:0000313" key="3">
    <source>
        <dbReference type="EMBL" id="CAE7315544.1"/>
    </source>
</evidence>
<feature type="region of interest" description="Disordered" evidence="2">
    <location>
        <begin position="200"/>
        <end position="229"/>
    </location>
</feature>
<feature type="compositionally biased region" description="Acidic residues" evidence="2">
    <location>
        <begin position="521"/>
        <end position="530"/>
    </location>
</feature>
<feature type="compositionally biased region" description="Low complexity" evidence="2">
    <location>
        <begin position="445"/>
        <end position="456"/>
    </location>
</feature>
<feature type="compositionally biased region" description="Basic and acidic residues" evidence="2">
    <location>
        <begin position="265"/>
        <end position="276"/>
    </location>
</feature>
<proteinExistence type="predicted"/>
<feature type="region of interest" description="Disordered" evidence="2">
    <location>
        <begin position="508"/>
        <end position="530"/>
    </location>
</feature>
<accession>A0A812NJ73</accession>
<feature type="coiled-coil region" evidence="1">
    <location>
        <begin position="72"/>
        <end position="99"/>
    </location>
</feature>
<comment type="caution">
    <text evidence="3">The sequence shown here is derived from an EMBL/GenBank/DDBJ whole genome shotgun (WGS) entry which is preliminary data.</text>
</comment>
<name>A0A812NJ73_SYMPI</name>